<proteinExistence type="predicted"/>
<dbReference type="Proteomes" id="UP000230233">
    <property type="component" value="Chromosome X"/>
</dbReference>
<name>A0A2G5SYJ3_9PELO</name>
<organism evidence="1 2">
    <name type="scientific">Caenorhabditis nigoni</name>
    <dbReference type="NCBI Taxonomy" id="1611254"/>
    <lineage>
        <taxon>Eukaryota</taxon>
        <taxon>Metazoa</taxon>
        <taxon>Ecdysozoa</taxon>
        <taxon>Nematoda</taxon>
        <taxon>Chromadorea</taxon>
        <taxon>Rhabditida</taxon>
        <taxon>Rhabditina</taxon>
        <taxon>Rhabditomorpha</taxon>
        <taxon>Rhabditoidea</taxon>
        <taxon>Rhabditidae</taxon>
        <taxon>Peloderinae</taxon>
        <taxon>Caenorhabditis</taxon>
    </lineage>
</organism>
<protein>
    <submittedName>
        <fullName evidence="1">Uncharacterized protein</fullName>
    </submittedName>
</protein>
<accession>A0A2G5SYJ3</accession>
<reference evidence="2" key="1">
    <citation type="submission" date="2017-10" db="EMBL/GenBank/DDBJ databases">
        <title>Rapid genome shrinkage in a self-fertile nematode reveals novel sperm competition proteins.</title>
        <authorList>
            <person name="Yin D."/>
            <person name="Schwarz E.M."/>
            <person name="Thomas C.G."/>
            <person name="Felde R.L."/>
            <person name="Korf I.F."/>
            <person name="Cutter A.D."/>
            <person name="Schartner C.M."/>
            <person name="Ralston E.J."/>
            <person name="Meyer B.J."/>
            <person name="Haag E.S."/>
        </authorList>
    </citation>
    <scope>NUCLEOTIDE SEQUENCE [LARGE SCALE GENOMIC DNA]</scope>
    <source>
        <strain evidence="2">JU1422</strain>
    </source>
</reference>
<sequence length="111" mass="13033">MFVKSVPIISDLQLAVMPALPRKNMSRETEGYVVSSLKAMKHIIKTHPNVNPISKHFVQQMKLILKINDLRPKKQRRDEIVRIAWDVNLWAVENRLLDGRSRPRRRQRATN</sequence>
<dbReference type="OrthoDB" id="10311997at2759"/>
<keyword evidence="2" id="KW-1185">Reference proteome</keyword>
<evidence type="ECO:0000313" key="2">
    <source>
        <dbReference type="Proteomes" id="UP000230233"/>
    </source>
</evidence>
<gene>
    <name evidence="1" type="primary">Cnig_chr_X.g25344</name>
    <name evidence="1" type="ORF">B9Z55_025344</name>
</gene>
<dbReference type="EMBL" id="PDUG01000006">
    <property type="protein sequence ID" value="PIC20003.1"/>
    <property type="molecule type" value="Genomic_DNA"/>
</dbReference>
<dbReference type="AlphaFoldDB" id="A0A2G5SYJ3"/>
<comment type="caution">
    <text evidence="1">The sequence shown here is derived from an EMBL/GenBank/DDBJ whole genome shotgun (WGS) entry which is preliminary data.</text>
</comment>
<evidence type="ECO:0000313" key="1">
    <source>
        <dbReference type="EMBL" id="PIC20003.1"/>
    </source>
</evidence>